<dbReference type="Gene3D" id="3.90.550.10">
    <property type="entry name" value="Spore Coat Polysaccharide Biosynthesis Protein SpsA, Chain A"/>
    <property type="match status" value="1"/>
</dbReference>
<accession>A0ABD1M5L7</accession>
<dbReference type="AlphaFoldDB" id="A0ABD1M5L7"/>
<dbReference type="InterPro" id="IPR029044">
    <property type="entry name" value="Nucleotide-diphossugar_trans"/>
</dbReference>
<keyword evidence="4" id="KW-0328">Glycosyltransferase</keyword>
<evidence type="ECO:0000313" key="9">
    <source>
        <dbReference type="EMBL" id="KAL2331061.1"/>
    </source>
</evidence>
<keyword evidence="6" id="KW-0735">Signal-anchor</keyword>
<dbReference type="InterPro" id="IPR002495">
    <property type="entry name" value="Glyco_trans_8"/>
</dbReference>
<comment type="similarity">
    <text evidence="3 7">Belongs to the glycosyltransferase 8 family.</text>
</comment>
<dbReference type="GO" id="GO:0016020">
    <property type="term" value="C:membrane"/>
    <property type="evidence" value="ECO:0007669"/>
    <property type="project" value="UniProtKB-SubCell"/>
</dbReference>
<comment type="subcellular location">
    <subcellularLocation>
        <location evidence="1">Membrane</location>
        <topology evidence="1">Single-pass type II membrane protein</topology>
    </subcellularLocation>
</comment>
<keyword evidence="8" id="KW-1133">Transmembrane helix</keyword>
<sequence length="300" mass="32964">MLNTTYLHSSMAAILSILQHSSYPQNILFHFLSVGSRSSSSTDASASFPFLKFQIYPFYESVVAGLILTFIHSALDCPLNYSRNYMATILPSCIRTVVYLNSDLVLVDDIAKLATTSLRDHVLAVPKYCNANFIAYFTLSFWSNPLLSLTFAGCRCKPYPGVDRLPKENVTVPFGFRREHCPYGSQLDLTPAWRGQLSLAKRGSRTIVFTITALLALLVMVLMGMVLVLVFMVLVVLATKSFQSEHAIKRTFVIGSVVVGGAAGFALVAALCVAIHQRTTDTPCDGWQFVGLIIKADGDK</sequence>
<evidence type="ECO:0000256" key="2">
    <source>
        <dbReference type="ARBA" id="ARBA00004877"/>
    </source>
</evidence>
<organism evidence="9 10">
    <name type="scientific">Flemingia macrophylla</name>
    <dbReference type="NCBI Taxonomy" id="520843"/>
    <lineage>
        <taxon>Eukaryota</taxon>
        <taxon>Viridiplantae</taxon>
        <taxon>Streptophyta</taxon>
        <taxon>Embryophyta</taxon>
        <taxon>Tracheophyta</taxon>
        <taxon>Spermatophyta</taxon>
        <taxon>Magnoliopsida</taxon>
        <taxon>eudicotyledons</taxon>
        <taxon>Gunneridae</taxon>
        <taxon>Pentapetalae</taxon>
        <taxon>rosids</taxon>
        <taxon>fabids</taxon>
        <taxon>Fabales</taxon>
        <taxon>Fabaceae</taxon>
        <taxon>Papilionoideae</taxon>
        <taxon>50 kb inversion clade</taxon>
        <taxon>NPAAA clade</taxon>
        <taxon>indigoferoid/millettioid clade</taxon>
        <taxon>Phaseoleae</taxon>
        <taxon>Flemingia</taxon>
    </lineage>
</organism>
<feature type="transmembrane region" description="Helical" evidence="8">
    <location>
        <begin position="251"/>
        <end position="276"/>
    </location>
</feature>
<keyword evidence="5" id="KW-0808">Transferase</keyword>
<comment type="caution">
    <text evidence="9">The sequence shown here is derived from an EMBL/GenBank/DDBJ whole genome shotgun (WGS) entry which is preliminary data.</text>
</comment>
<evidence type="ECO:0000313" key="10">
    <source>
        <dbReference type="Proteomes" id="UP001603857"/>
    </source>
</evidence>
<dbReference type="Pfam" id="PF01501">
    <property type="entry name" value="Glyco_transf_8"/>
    <property type="match status" value="1"/>
</dbReference>
<evidence type="ECO:0000256" key="6">
    <source>
        <dbReference type="ARBA" id="ARBA00022968"/>
    </source>
</evidence>
<evidence type="ECO:0000256" key="8">
    <source>
        <dbReference type="SAM" id="Phobius"/>
    </source>
</evidence>
<protein>
    <recommendedName>
        <fullName evidence="7">Hexosyltransferase</fullName>
        <ecNumber evidence="7">2.4.1.-</ecNumber>
    </recommendedName>
</protein>
<feature type="transmembrane region" description="Helical" evidence="8">
    <location>
        <begin position="207"/>
        <end position="239"/>
    </location>
</feature>
<dbReference type="SUPFAM" id="SSF53448">
    <property type="entry name" value="Nucleotide-diphospho-sugar transferases"/>
    <property type="match status" value="1"/>
</dbReference>
<gene>
    <name evidence="9" type="ORF">Fmac_018642</name>
</gene>
<keyword evidence="8" id="KW-0472">Membrane</keyword>
<reference evidence="9 10" key="1">
    <citation type="submission" date="2024-08" db="EMBL/GenBank/DDBJ databases">
        <title>Insights into the chromosomal genome structure of Flemingia macrophylla.</title>
        <authorList>
            <person name="Ding Y."/>
            <person name="Zhao Y."/>
            <person name="Bi W."/>
            <person name="Wu M."/>
            <person name="Zhao G."/>
            <person name="Gong Y."/>
            <person name="Li W."/>
            <person name="Zhang P."/>
        </authorList>
    </citation>
    <scope>NUCLEOTIDE SEQUENCE [LARGE SCALE GENOMIC DNA]</scope>
    <source>
        <strain evidence="9">DYQJB</strain>
        <tissue evidence="9">Leaf</tissue>
    </source>
</reference>
<dbReference type="Proteomes" id="UP001603857">
    <property type="component" value="Unassembled WGS sequence"/>
</dbReference>
<dbReference type="PANTHER" id="PTHR13778">
    <property type="entry name" value="GLYCOSYLTRANSFERASE 8 DOMAIN-CONTAINING PROTEIN"/>
    <property type="match status" value="1"/>
</dbReference>
<keyword evidence="8" id="KW-0812">Transmembrane</keyword>
<evidence type="ECO:0000256" key="3">
    <source>
        <dbReference type="ARBA" id="ARBA00006351"/>
    </source>
</evidence>
<proteinExistence type="inferred from homology"/>
<dbReference type="EC" id="2.4.1.-" evidence="7"/>
<evidence type="ECO:0000256" key="4">
    <source>
        <dbReference type="ARBA" id="ARBA00022676"/>
    </source>
</evidence>
<dbReference type="PANTHER" id="PTHR13778:SF13">
    <property type="entry name" value="GALACTURONOSYLTRANSFERASE-LIKE 3-RELATED"/>
    <property type="match status" value="1"/>
</dbReference>
<evidence type="ECO:0000256" key="7">
    <source>
        <dbReference type="RuleBase" id="RU362027"/>
    </source>
</evidence>
<evidence type="ECO:0000256" key="1">
    <source>
        <dbReference type="ARBA" id="ARBA00004606"/>
    </source>
</evidence>
<dbReference type="InterPro" id="IPR050748">
    <property type="entry name" value="Glycosyltrans_8_dom-fam"/>
</dbReference>
<name>A0ABD1M5L7_9FABA</name>
<evidence type="ECO:0000256" key="5">
    <source>
        <dbReference type="ARBA" id="ARBA00022679"/>
    </source>
</evidence>
<keyword evidence="10" id="KW-1185">Reference proteome</keyword>
<comment type="pathway">
    <text evidence="2">Glycan metabolism; pectin biosynthesis.</text>
</comment>
<dbReference type="EMBL" id="JBGMDY010000006">
    <property type="protein sequence ID" value="KAL2331061.1"/>
    <property type="molecule type" value="Genomic_DNA"/>
</dbReference>
<dbReference type="GO" id="GO:0016757">
    <property type="term" value="F:glycosyltransferase activity"/>
    <property type="evidence" value="ECO:0007669"/>
    <property type="project" value="UniProtKB-KW"/>
</dbReference>